<dbReference type="GO" id="GO:0046353">
    <property type="term" value="F:aminoglycoside 3-N-acetyltransferase activity"/>
    <property type="evidence" value="ECO:0007669"/>
    <property type="project" value="UniProtKB-EC"/>
</dbReference>
<gene>
    <name evidence="6" type="ORF">Y882_17710</name>
</gene>
<dbReference type="InterPro" id="IPR003679">
    <property type="entry name" value="Amioglycoside_AcTrfase"/>
</dbReference>
<keyword evidence="5" id="KW-0046">Antibiotic resistance</keyword>
<dbReference type="Pfam" id="PF02522">
    <property type="entry name" value="Antibiotic_NAT"/>
    <property type="match status" value="1"/>
</dbReference>
<accession>A0A0G9GYM1</accession>
<comment type="similarity">
    <text evidence="1 5">Belongs to the antibiotic N-acetyltransferase family.</text>
</comment>
<reference evidence="6 7" key="1">
    <citation type="journal article" date="2015" name="Antonie Van Leeuwenhoek">
        <title>A phylogenomic and molecular marker based taxonomic framework for the order Xanthomonadales: proposal to transfer the families Algiphilaceae and Solimonadaceae to the order Nevskiales ord. nov. and to create a new family within the order Xanthomonadales, the family Rhodanobacteraceae fam. nov., containing the genus Rhodanobacter and its closest relatives.</title>
        <authorList>
            <person name="Naushad S."/>
            <person name="Adeolu M."/>
            <person name="Wong S."/>
            <person name="Sohail M."/>
            <person name="Schellhorn H.E."/>
            <person name="Gupta R.S."/>
        </authorList>
    </citation>
    <scope>NUCLEOTIDE SEQUENCE [LARGE SCALE GENOMIC DNA]</scope>
    <source>
        <strain evidence="6 7">DSM 16301</strain>
    </source>
</reference>
<evidence type="ECO:0000256" key="4">
    <source>
        <dbReference type="ARBA" id="ARBA00023315"/>
    </source>
</evidence>
<dbReference type="InterPro" id="IPR028345">
    <property type="entry name" value="Antibiotic_NAT-like"/>
</dbReference>
<dbReference type="STRING" id="1440762.Y882_17710"/>
<keyword evidence="4 5" id="KW-0012">Acyltransferase</keyword>
<organism evidence="6 7">
    <name type="scientific">Dyella japonica DSM 16301</name>
    <dbReference type="NCBI Taxonomy" id="1440762"/>
    <lineage>
        <taxon>Bacteria</taxon>
        <taxon>Pseudomonadati</taxon>
        <taxon>Pseudomonadota</taxon>
        <taxon>Gammaproteobacteria</taxon>
        <taxon>Lysobacterales</taxon>
        <taxon>Rhodanobacteraceae</taxon>
        <taxon>Dyella</taxon>
    </lineage>
</organism>
<dbReference type="RefSeq" id="WP_046973220.1">
    <property type="nucleotide sequence ID" value="NZ_JPLA01000060.1"/>
</dbReference>
<dbReference type="PATRIC" id="fig|1440762.4.peg.3416"/>
<sequence>MTQASVDTIDASTLEREFAALGLPKGAVVMVHASLSAFGAVDGGAAAVIDALRRCVGETGTVVVPTFTPQVADPTPPSVPRDATLIEQARQQVSLYHADLPTPMGAVANALLAHADRRRGSHPQASVAAIGVHADDITGHQSLRYALGKGSPFERMYALGAYILLLGVGHNRNSFLHYAESLVPHHRTKLRGFPYVMADERVWLEVPDVGDDNGRYFPRLGEAAEAAGLIRRARIGQAACQLMPSVPLVDFASARLHEWLAEGR</sequence>
<dbReference type="PANTHER" id="PTHR11104:SF0">
    <property type="entry name" value="SPBETA PROPHAGE-DERIVED AMINOGLYCOSIDE N(3')-ACETYLTRANSFERASE-LIKE PROTEIN YOKD"/>
    <property type="match status" value="1"/>
</dbReference>
<evidence type="ECO:0000256" key="5">
    <source>
        <dbReference type="RuleBase" id="RU365031"/>
    </source>
</evidence>
<dbReference type="AlphaFoldDB" id="A0A0G9GYM1"/>
<dbReference type="Proteomes" id="UP000035481">
    <property type="component" value="Unassembled WGS sequence"/>
</dbReference>
<dbReference type="PANTHER" id="PTHR11104">
    <property type="entry name" value="AMINOGLYCOSIDE N3-ACETYLTRANSFERASE"/>
    <property type="match status" value="1"/>
</dbReference>
<dbReference type="GO" id="GO:0046677">
    <property type="term" value="P:response to antibiotic"/>
    <property type="evidence" value="ECO:0007669"/>
    <property type="project" value="UniProtKB-KW"/>
</dbReference>
<evidence type="ECO:0000313" key="6">
    <source>
        <dbReference type="EMBL" id="KLD62049.1"/>
    </source>
</evidence>
<dbReference type="SUPFAM" id="SSF110710">
    <property type="entry name" value="TTHA0583/YokD-like"/>
    <property type="match status" value="1"/>
</dbReference>
<keyword evidence="3 5" id="KW-0808">Transferase</keyword>
<protein>
    <recommendedName>
        <fullName evidence="2 5">Aminoglycoside N(3)-acetyltransferase</fullName>
        <ecNumber evidence="5">2.3.1.-</ecNumber>
    </recommendedName>
</protein>
<dbReference type="OrthoDB" id="7330654at2"/>
<dbReference type="EC" id="2.3.1.-" evidence="5"/>
<name>A0A0G9GYM1_9GAMM</name>
<evidence type="ECO:0000313" key="7">
    <source>
        <dbReference type="Proteomes" id="UP000035481"/>
    </source>
</evidence>
<proteinExistence type="inferred from homology"/>
<evidence type="ECO:0000256" key="3">
    <source>
        <dbReference type="ARBA" id="ARBA00022679"/>
    </source>
</evidence>
<dbReference type="EMBL" id="JPLA01000060">
    <property type="protein sequence ID" value="KLD62049.1"/>
    <property type="molecule type" value="Genomic_DNA"/>
</dbReference>
<comment type="catalytic activity">
    <reaction evidence="5">
        <text>a 2-deoxystreptamine antibiotic + acetyl-CoA = an N(3)-acetyl-2-deoxystreptamine antibiotic + CoA + H(+)</text>
        <dbReference type="Rhea" id="RHEA:12665"/>
        <dbReference type="ChEBI" id="CHEBI:15378"/>
        <dbReference type="ChEBI" id="CHEBI:57287"/>
        <dbReference type="ChEBI" id="CHEBI:57288"/>
        <dbReference type="ChEBI" id="CHEBI:57921"/>
        <dbReference type="ChEBI" id="CHEBI:77452"/>
        <dbReference type="EC" id="2.3.1.81"/>
    </reaction>
</comment>
<comment type="caution">
    <text evidence="6">The sequence shown here is derived from an EMBL/GenBank/DDBJ whole genome shotgun (WGS) entry which is preliminary data.</text>
</comment>
<evidence type="ECO:0000256" key="1">
    <source>
        <dbReference type="ARBA" id="ARBA00006383"/>
    </source>
</evidence>
<evidence type="ECO:0000256" key="2">
    <source>
        <dbReference type="ARBA" id="ARBA00012882"/>
    </source>
</evidence>